<protein>
    <recommendedName>
        <fullName evidence="2">EF-hand domain-containing protein</fullName>
    </recommendedName>
</protein>
<gene>
    <name evidence="3" type="ORF">FGO68_gene7724</name>
</gene>
<sequence length="171" mass="20241">MLSFETERRLKNYLVAVAEGEGVLERLRQRLCEIRDFAPCMAFQRLDRCANDYLTSIQLLNFLRDNCVYSVTENECFRLLRFFDSDEDGRLSYSDFNQLLLPCEDNCLRQITLDRHACRVARYENLPLDIERGISGIIEREVELLRRLDGLKREMEIRYDFSPYAAFKNSS</sequence>
<dbReference type="PROSITE" id="PS00018">
    <property type="entry name" value="EF_HAND_1"/>
    <property type="match status" value="1"/>
</dbReference>
<evidence type="ECO:0000259" key="2">
    <source>
        <dbReference type="PROSITE" id="PS50222"/>
    </source>
</evidence>
<dbReference type="GO" id="GO:0005509">
    <property type="term" value="F:calcium ion binding"/>
    <property type="evidence" value="ECO:0007669"/>
    <property type="project" value="InterPro"/>
</dbReference>
<organism evidence="3 4">
    <name type="scientific">Halteria grandinella</name>
    <dbReference type="NCBI Taxonomy" id="5974"/>
    <lineage>
        <taxon>Eukaryota</taxon>
        <taxon>Sar</taxon>
        <taxon>Alveolata</taxon>
        <taxon>Ciliophora</taxon>
        <taxon>Intramacronucleata</taxon>
        <taxon>Spirotrichea</taxon>
        <taxon>Stichotrichia</taxon>
        <taxon>Sporadotrichida</taxon>
        <taxon>Halteriidae</taxon>
        <taxon>Halteria</taxon>
    </lineage>
</organism>
<keyword evidence="1" id="KW-0106">Calcium</keyword>
<dbReference type="Proteomes" id="UP000785679">
    <property type="component" value="Unassembled WGS sequence"/>
</dbReference>
<name>A0A8J8P4X4_HALGN</name>
<keyword evidence="4" id="KW-1185">Reference proteome</keyword>
<proteinExistence type="predicted"/>
<dbReference type="AlphaFoldDB" id="A0A8J8P4X4"/>
<dbReference type="OrthoDB" id="311026at2759"/>
<dbReference type="InterPro" id="IPR011992">
    <property type="entry name" value="EF-hand-dom_pair"/>
</dbReference>
<accession>A0A8J8P4X4</accession>
<evidence type="ECO:0000313" key="3">
    <source>
        <dbReference type="EMBL" id="TNV85661.1"/>
    </source>
</evidence>
<feature type="domain" description="EF-hand" evidence="2">
    <location>
        <begin position="71"/>
        <end position="106"/>
    </location>
</feature>
<dbReference type="Gene3D" id="1.10.238.10">
    <property type="entry name" value="EF-hand"/>
    <property type="match status" value="1"/>
</dbReference>
<comment type="caution">
    <text evidence="3">The sequence shown here is derived from an EMBL/GenBank/DDBJ whole genome shotgun (WGS) entry which is preliminary data.</text>
</comment>
<evidence type="ECO:0000313" key="4">
    <source>
        <dbReference type="Proteomes" id="UP000785679"/>
    </source>
</evidence>
<dbReference type="InterPro" id="IPR018247">
    <property type="entry name" value="EF_Hand_1_Ca_BS"/>
</dbReference>
<dbReference type="InterPro" id="IPR002048">
    <property type="entry name" value="EF_hand_dom"/>
</dbReference>
<dbReference type="EMBL" id="RRYP01001646">
    <property type="protein sequence ID" value="TNV85661.1"/>
    <property type="molecule type" value="Genomic_DNA"/>
</dbReference>
<dbReference type="PROSITE" id="PS50222">
    <property type="entry name" value="EF_HAND_2"/>
    <property type="match status" value="1"/>
</dbReference>
<evidence type="ECO:0000256" key="1">
    <source>
        <dbReference type="ARBA" id="ARBA00022837"/>
    </source>
</evidence>
<dbReference type="SUPFAM" id="SSF47473">
    <property type="entry name" value="EF-hand"/>
    <property type="match status" value="1"/>
</dbReference>
<reference evidence="3" key="1">
    <citation type="submission" date="2019-06" db="EMBL/GenBank/DDBJ databases">
        <authorList>
            <person name="Zheng W."/>
        </authorList>
    </citation>
    <scope>NUCLEOTIDE SEQUENCE</scope>
    <source>
        <strain evidence="3">QDHG01</strain>
    </source>
</reference>